<evidence type="ECO:0000256" key="1">
    <source>
        <dbReference type="ARBA" id="ARBA00000013"/>
    </source>
</evidence>
<dbReference type="SUPFAM" id="SSF64153">
    <property type="entry name" value="YjeF N-terminal domain-like"/>
    <property type="match status" value="1"/>
</dbReference>
<evidence type="ECO:0000256" key="16">
    <source>
        <dbReference type="ARBA" id="ARBA00049209"/>
    </source>
</evidence>
<feature type="domain" description="YjeF C-terminal" evidence="20">
    <location>
        <begin position="227"/>
        <end position="494"/>
    </location>
</feature>
<dbReference type="EC" id="5.1.99.6" evidence="19"/>
<evidence type="ECO:0000256" key="19">
    <source>
        <dbReference type="PIRNR" id="PIRNR017184"/>
    </source>
</evidence>
<dbReference type="NCBIfam" id="TIGR00197">
    <property type="entry name" value="yjeF_nterm"/>
    <property type="match status" value="1"/>
</dbReference>
<evidence type="ECO:0000259" key="21">
    <source>
        <dbReference type="PROSITE" id="PS51385"/>
    </source>
</evidence>
<comment type="cofactor">
    <cofactor evidence="18 19">
        <name>K(+)</name>
        <dbReference type="ChEBI" id="CHEBI:29103"/>
    </cofactor>
    <text evidence="18 19">Binds 1 potassium ion per subunit.</text>
</comment>
<keyword evidence="8 17" id="KW-0521">NADP</keyword>
<dbReference type="InterPro" id="IPR004443">
    <property type="entry name" value="YjeF_N_dom"/>
</dbReference>
<keyword evidence="13" id="KW-0511">Multifunctional enzyme</keyword>
<comment type="caution">
    <text evidence="18">Lacks conserved residue(s) required for the propagation of feature annotation.</text>
</comment>
<gene>
    <name evidence="18" type="primary">nnrE</name>
    <name evidence="17" type="synonym">nnrD</name>
    <name evidence="22" type="ORF">JYB85_15380</name>
</gene>
<feature type="binding site" evidence="17">
    <location>
        <position position="262"/>
    </location>
    <ligand>
        <name>(6S)-NADPHX</name>
        <dbReference type="ChEBI" id="CHEBI:64076"/>
    </ligand>
</feature>
<dbReference type="RefSeq" id="WP_207379995.1">
    <property type="nucleotide sequence ID" value="NZ_CP071502.1"/>
</dbReference>
<proteinExistence type="inferred from homology"/>
<evidence type="ECO:0000313" key="22">
    <source>
        <dbReference type="EMBL" id="QSX36648.1"/>
    </source>
</evidence>
<comment type="similarity">
    <text evidence="18">Belongs to the NnrE/AIBP family.</text>
</comment>
<comment type="cofactor">
    <cofactor evidence="17">
        <name>Mg(2+)</name>
        <dbReference type="ChEBI" id="CHEBI:18420"/>
    </cofactor>
</comment>
<feature type="binding site" evidence="18">
    <location>
        <position position="67"/>
    </location>
    <ligand>
        <name>K(+)</name>
        <dbReference type="ChEBI" id="CHEBI:29103"/>
    </ligand>
</feature>
<dbReference type="PANTHER" id="PTHR12592:SF0">
    <property type="entry name" value="ATP-DEPENDENT (S)-NAD(P)H-HYDRATE DEHYDRATASE"/>
    <property type="match status" value="1"/>
</dbReference>
<name>A0ABX7QYN7_9GAMM</name>
<dbReference type="PANTHER" id="PTHR12592">
    <property type="entry name" value="ATP-DEPENDENT (S)-NAD(P)H-HYDRATE DEHYDRATASE FAMILY MEMBER"/>
    <property type="match status" value="1"/>
</dbReference>
<accession>A0ABX7QYN7</accession>
<evidence type="ECO:0000259" key="20">
    <source>
        <dbReference type="PROSITE" id="PS51383"/>
    </source>
</evidence>
<comment type="similarity">
    <text evidence="3 19">In the N-terminal section; belongs to the NnrE/AIBP family.</text>
</comment>
<keyword evidence="23" id="KW-1185">Reference proteome</keyword>
<dbReference type="SUPFAM" id="SSF53613">
    <property type="entry name" value="Ribokinase-like"/>
    <property type="match status" value="1"/>
</dbReference>
<protein>
    <recommendedName>
        <fullName evidence="19">Bifunctional NAD(P)H-hydrate repair enzyme</fullName>
    </recommendedName>
    <alternativeName>
        <fullName evidence="19">Nicotinamide nucleotide repair protein</fullName>
    </alternativeName>
    <domain>
        <recommendedName>
            <fullName evidence="19">ADP-dependent (S)-NAD(P)H-hydrate dehydratase</fullName>
            <ecNumber evidence="19">4.2.1.136</ecNumber>
        </recommendedName>
        <alternativeName>
            <fullName evidence="19">ADP-dependent NAD(P)HX dehydratase</fullName>
        </alternativeName>
    </domain>
    <domain>
        <recommendedName>
            <fullName evidence="19">NAD(P)H-hydrate epimerase</fullName>
            <ecNumber evidence="19">5.1.99.6</ecNumber>
        </recommendedName>
    </domain>
</protein>
<evidence type="ECO:0000256" key="17">
    <source>
        <dbReference type="HAMAP-Rule" id="MF_01965"/>
    </source>
</evidence>
<feature type="binding site" evidence="17">
    <location>
        <position position="324"/>
    </location>
    <ligand>
        <name>(6S)-NADPHX</name>
        <dbReference type="ChEBI" id="CHEBI:64076"/>
    </ligand>
</feature>
<evidence type="ECO:0000256" key="5">
    <source>
        <dbReference type="ARBA" id="ARBA00022723"/>
    </source>
</evidence>
<comment type="subunit">
    <text evidence="17">Homotetramer.</text>
</comment>
<dbReference type="PROSITE" id="PS01050">
    <property type="entry name" value="YJEF_C_2"/>
    <property type="match status" value="1"/>
</dbReference>
<feature type="binding site" evidence="18">
    <location>
        <position position="161"/>
    </location>
    <ligand>
        <name>(6S)-NADPHX</name>
        <dbReference type="ChEBI" id="CHEBI:64076"/>
    </ligand>
</feature>
<feature type="binding site" evidence="17">
    <location>
        <position position="435"/>
    </location>
    <ligand>
        <name>AMP</name>
        <dbReference type="ChEBI" id="CHEBI:456215"/>
    </ligand>
</feature>
<dbReference type="PROSITE" id="PS51385">
    <property type="entry name" value="YJEF_N"/>
    <property type="match status" value="1"/>
</dbReference>
<dbReference type="InterPro" id="IPR000631">
    <property type="entry name" value="CARKD"/>
</dbReference>
<organism evidence="22 23">
    <name type="scientific">Shewanella sedimentimangrovi</name>
    <dbReference type="NCBI Taxonomy" id="2814293"/>
    <lineage>
        <taxon>Bacteria</taxon>
        <taxon>Pseudomonadati</taxon>
        <taxon>Pseudomonadota</taxon>
        <taxon>Gammaproteobacteria</taxon>
        <taxon>Alteromonadales</taxon>
        <taxon>Shewanellaceae</taxon>
        <taxon>Shewanella</taxon>
    </lineage>
</organism>
<comment type="catalytic activity">
    <reaction evidence="15 17 19">
        <text>(6S)-NADHX + ADP = AMP + phosphate + NADH + H(+)</text>
        <dbReference type="Rhea" id="RHEA:32223"/>
        <dbReference type="ChEBI" id="CHEBI:15378"/>
        <dbReference type="ChEBI" id="CHEBI:43474"/>
        <dbReference type="ChEBI" id="CHEBI:57945"/>
        <dbReference type="ChEBI" id="CHEBI:64074"/>
        <dbReference type="ChEBI" id="CHEBI:456215"/>
        <dbReference type="ChEBI" id="CHEBI:456216"/>
        <dbReference type="EC" id="4.2.1.136"/>
    </reaction>
</comment>
<dbReference type="InterPro" id="IPR017953">
    <property type="entry name" value="Carbohydrate_kinase_pred_CS"/>
</dbReference>
<dbReference type="PROSITE" id="PS51383">
    <property type="entry name" value="YJEF_C_3"/>
    <property type="match status" value="1"/>
</dbReference>
<evidence type="ECO:0000256" key="6">
    <source>
        <dbReference type="ARBA" id="ARBA00022741"/>
    </source>
</evidence>
<dbReference type="Gene3D" id="3.40.50.10260">
    <property type="entry name" value="YjeF N-terminal domain"/>
    <property type="match status" value="1"/>
</dbReference>
<dbReference type="Gene3D" id="3.40.1190.20">
    <property type="match status" value="1"/>
</dbReference>
<comment type="catalytic activity">
    <reaction evidence="2 18 19">
        <text>(6R)-NADPHX = (6S)-NADPHX</text>
        <dbReference type="Rhea" id="RHEA:32227"/>
        <dbReference type="ChEBI" id="CHEBI:64076"/>
        <dbReference type="ChEBI" id="CHEBI:64077"/>
        <dbReference type="EC" id="5.1.99.6"/>
    </reaction>
</comment>
<comment type="function">
    <text evidence="18">Catalyzes the epimerization of the S- and R-forms of NAD(P)HX, a damaged form of NAD(P)H that is a result of enzymatic or heat-dependent hydration. This is a prerequisite for the S-specific NAD(P)H-hydrate dehydratase to allow the repair of both epimers of NAD(P)HX.</text>
</comment>
<dbReference type="EMBL" id="CP071502">
    <property type="protein sequence ID" value="QSX36648.1"/>
    <property type="molecule type" value="Genomic_DNA"/>
</dbReference>
<keyword evidence="6 17" id="KW-0547">Nucleotide-binding</keyword>
<comment type="similarity">
    <text evidence="17">Belongs to the NnrD/CARKD family.</text>
</comment>
<keyword evidence="7 17" id="KW-0067">ATP-binding</keyword>
<feature type="binding site" evidence="18">
    <location>
        <position position="128"/>
    </location>
    <ligand>
        <name>K(+)</name>
        <dbReference type="ChEBI" id="CHEBI:29103"/>
    </ligand>
</feature>
<feature type="binding site" evidence="18">
    <location>
        <begin position="132"/>
        <end position="138"/>
    </location>
    <ligand>
        <name>(6S)-NADPHX</name>
        <dbReference type="ChEBI" id="CHEBI:64076"/>
    </ligand>
</feature>
<dbReference type="Proteomes" id="UP000663207">
    <property type="component" value="Chromosome"/>
</dbReference>
<keyword evidence="12 17" id="KW-0456">Lyase</keyword>
<comment type="function">
    <text evidence="14 19">Bifunctional enzyme that catalyzes the epimerization of the S- and R-forms of NAD(P)HX and the dehydration of the S-form of NAD(P)HX at the expense of ADP, which is converted to AMP. This allows the repair of both epimers of NAD(P)HX, a damaged form of NAD(P)H that is a result of enzymatic or heat-dependent hydration.</text>
</comment>
<dbReference type="Pfam" id="PF03853">
    <property type="entry name" value="YjeF_N"/>
    <property type="match status" value="1"/>
</dbReference>
<dbReference type="InterPro" id="IPR029056">
    <property type="entry name" value="Ribokinase-like"/>
</dbReference>
<dbReference type="Pfam" id="PF01256">
    <property type="entry name" value="Carb_kinase"/>
    <property type="match status" value="1"/>
</dbReference>
<comment type="catalytic activity">
    <reaction evidence="16 17 19">
        <text>(6S)-NADPHX + ADP = AMP + phosphate + NADPH + H(+)</text>
        <dbReference type="Rhea" id="RHEA:32235"/>
        <dbReference type="ChEBI" id="CHEBI:15378"/>
        <dbReference type="ChEBI" id="CHEBI:43474"/>
        <dbReference type="ChEBI" id="CHEBI:57783"/>
        <dbReference type="ChEBI" id="CHEBI:64076"/>
        <dbReference type="ChEBI" id="CHEBI:456215"/>
        <dbReference type="ChEBI" id="CHEBI:456216"/>
        <dbReference type="EC" id="4.2.1.136"/>
    </reaction>
</comment>
<evidence type="ECO:0000256" key="10">
    <source>
        <dbReference type="ARBA" id="ARBA00023027"/>
    </source>
</evidence>
<keyword evidence="11 18" id="KW-0413">Isomerase</keyword>
<evidence type="ECO:0000256" key="8">
    <source>
        <dbReference type="ARBA" id="ARBA00022857"/>
    </source>
</evidence>
<evidence type="ECO:0000256" key="4">
    <source>
        <dbReference type="ARBA" id="ARBA00009524"/>
    </source>
</evidence>
<keyword evidence="10 17" id="KW-0520">NAD</keyword>
<dbReference type="HAMAP" id="MF_01965">
    <property type="entry name" value="NADHX_dehydratase"/>
    <property type="match status" value="1"/>
</dbReference>
<evidence type="ECO:0000256" key="18">
    <source>
        <dbReference type="HAMAP-Rule" id="MF_01966"/>
    </source>
</evidence>
<dbReference type="InterPro" id="IPR030677">
    <property type="entry name" value="Nnr"/>
</dbReference>
<comment type="function">
    <text evidence="17">Catalyzes the dehydration of the S-form of NAD(P)HX at the expense of ADP, which is converted to AMP. Together with NAD(P)HX epimerase, which catalyzes the epimerization of the S- and R-forms, the enzyme allows the repair of both epimers of NAD(P)HX, a damaged form of NAD(P)H that is a result of enzymatic or heat-dependent hydration.</text>
</comment>
<evidence type="ECO:0000256" key="14">
    <source>
        <dbReference type="ARBA" id="ARBA00025153"/>
    </source>
</evidence>
<evidence type="ECO:0000256" key="9">
    <source>
        <dbReference type="ARBA" id="ARBA00022958"/>
    </source>
</evidence>
<evidence type="ECO:0000256" key="3">
    <source>
        <dbReference type="ARBA" id="ARBA00006001"/>
    </source>
</evidence>
<keyword evidence="9 18" id="KW-0630">Potassium</keyword>
<evidence type="ECO:0000313" key="23">
    <source>
        <dbReference type="Proteomes" id="UP000663207"/>
    </source>
</evidence>
<feature type="binding site" evidence="17">
    <location>
        <position position="370"/>
    </location>
    <ligand>
        <name>(6S)-NADPHX</name>
        <dbReference type="ChEBI" id="CHEBI:64076"/>
    </ligand>
</feature>
<dbReference type="HAMAP" id="MF_01966">
    <property type="entry name" value="NADHX_epimerase"/>
    <property type="match status" value="1"/>
</dbReference>
<dbReference type="NCBIfam" id="TIGR00196">
    <property type="entry name" value="yjeF_cterm"/>
    <property type="match status" value="1"/>
</dbReference>
<comment type="catalytic activity">
    <reaction evidence="1 18 19">
        <text>(6R)-NADHX = (6S)-NADHX</text>
        <dbReference type="Rhea" id="RHEA:32215"/>
        <dbReference type="ChEBI" id="CHEBI:64074"/>
        <dbReference type="ChEBI" id="CHEBI:64075"/>
        <dbReference type="EC" id="5.1.99.6"/>
    </reaction>
</comment>
<evidence type="ECO:0000256" key="15">
    <source>
        <dbReference type="ARBA" id="ARBA00048238"/>
    </source>
</evidence>
<reference evidence="22 23" key="1">
    <citation type="submission" date="2021-03" db="EMBL/GenBank/DDBJ databases">
        <title>Novel species identification of genus Shewanella.</title>
        <authorList>
            <person name="Liu G."/>
            <person name="Zhang Q."/>
        </authorList>
    </citation>
    <scope>NUCLEOTIDE SEQUENCE [LARGE SCALE GENOMIC DNA]</scope>
    <source>
        <strain evidence="22 23">FJAT-52962</strain>
    </source>
</reference>
<feature type="domain" description="YjeF N-terminal" evidence="21">
    <location>
        <begin position="12"/>
        <end position="218"/>
    </location>
</feature>
<feature type="binding site" evidence="17">
    <location>
        <position position="436"/>
    </location>
    <ligand>
        <name>(6S)-NADPHX</name>
        <dbReference type="ChEBI" id="CHEBI:64076"/>
    </ligand>
</feature>
<evidence type="ECO:0000256" key="7">
    <source>
        <dbReference type="ARBA" id="ARBA00022840"/>
    </source>
</evidence>
<dbReference type="EC" id="4.2.1.136" evidence="19"/>
<feature type="binding site" evidence="17">
    <location>
        <begin position="407"/>
        <end position="411"/>
    </location>
    <ligand>
        <name>AMP</name>
        <dbReference type="ChEBI" id="CHEBI:456215"/>
    </ligand>
</feature>
<feature type="binding site" evidence="18">
    <location>
        <position position="164"/>
    </location>
    <ligand>
        <name>K(+)</name>
        <dbReference type="ChEBI" id="CHEBI:29103"/>
    </ligand>
</feature>
<keyword evidence="5 18" id="KW-0479">Metal-binding</keyword>
<evidence type="ECO:0000256" key="2">
    <source>
        <dbReference type="ARBA" id="ARBA00000909"/>
    </source>
</evidence>
<comment type="similarity">
    <text evidence="4 19">In the C-terminal section; belongs to the NnrD/CARKD family.</text>
</comment>
<sequence length="496" mass="51959">MPNSVSSLPMALYRREQIRQAEFAVCQGDSDALYQLVEQAADAALALLRLESRLGLQTVLLAGSGNNGADALALARLMLERGLPLRVLASADGKTVEHRRAQKSFEAAGGVVEPYSKEALDGAEVIIDGLLGSGTNGELRAAMAGIIQDINASGAWVLSLDLPSGVDADTGNVNPIAVCADMTLSFGGLKQGLFTSRARHFAGEVRLASLGLEAALSQETPSAQRVDGRFLKDLLGRRPRDSHKGQSGKVTVMGGNHGMAGAVRLAGEACLRAGAGLVTVISQPEHQLTVNANRPELMFWGCELVDMEVYLRLGWADVLVLGPGLGRDDWGYNLFKAVGMSDKPCVLDADALNFLAKEPRRQQNWVLTPHPGEAARLLDMSVAEVEQDRFAAVQKLQQTYGGVVLLKGAGTLICDGEQVVVAPVGNPGLASGGCGDVLSGIIAALMAQGLAPMTATIAGVVVHGEAADLAAAAGERGMLASDLMPFIRQLVNSDLI</sequence>
<dbReference type="CDD" id="cd01171">
    <property type="entry name" value="YXKO-related"/>
    <property type="match status" value="1"/>
</dbReference>
<feature type="binding site" evidence="18">
    <location>
        <begin position="66"/>
        <end position="70"/>
    </location>
    <ligand>
        <name>(6S)-NADPHX</name>
        <dbReference type="ChEBI" id="CHEBI:64076"/>
    </ligand>
</feature>
<evidence type="ECO:0000256" key="13">
    <source>
        <dbReference type="ARBA" id="ARBA00023268"/>
    </source>
</evidence>
<dbReference type="PIRSF" id="PIRSF017184">
    <property type="entry name" value="Nnr"/>
    <property type="match status" value="1"/>
</dbReference>
<evidence type="ECO:0000256" key="12">
    <source>
        <dbReference type="ARBA" id="ARBA00023239"/>
    </source>
</evidence>
<dbReference type="InterPro" id="IPR036652">
    <property type="entry name" value="YjeF_N_dom_sf"/>
</dbReference>
<evidence type="ECO:0000256" key="11">
    <source>
        <dbReference type="ARBA" id="ARBA00023235"/>
    </source>
</evidence>